<dbReference type="GO" id="GO:0005524">
    <property type="term" value="F:ATP binding"/>
    <property type="evidence" value="ECO:0007669"/>
    <property type="project" value="UniProtKB-KW"/>
</dbReference>
<feature type="coiled-coil region" evidence="12">
    <location>
        <begin position="1045"/>
        <end position="1282"/>
    </location>
</feature>
<dbReference type="InterPro" id="IPR036277">
    <property type="entry name" value="SMC_hinge_sf"/>
</dbReference>
<dbReference type="OrthoDB" id="413649at2759"/>
<evidence type="ECO:0000256" key="12">
    <source>
        <dbReference type="SAM" id="Coils"/>
    </source>
</evidence>
<sequence>MQKTKKRRGEEEAMDIEEEPNGGPSTSDENHLLEGDIDHISDDEEGGIRIGDIYIPPAPKPALTFDTTGPRLIITHIVNENFKSYAGVQTLGPFHKSFTAIIGPNGSGKSNVIDSMLFVFGYRATKIRSKKISVLIHSSSKYPNISSASVAVHFCRIIDGEGEDFTIVPDSEIVVSRTAFRDSSSYYTLNGKRVQFKEVAKMLSFYGIDLTHNRFLILQGEVEQIAMMKPKAVNEHEGGMLEYLEDIIGTSRYKEPIDKLAIKVEEYTEMRKEKLNRVRLVEQEKIKLEQPMREAVDLMNLTNTTLRTRNMLLQKYIHETHKIIETKEQDLQDLKENLAAVDAKLKKIQDELQEKTGVLKAGTQKYDVLQKKKEEITEKLQACKRKTVTTQADLTQSNKKKKNLDQLVEQEKGKLIDLELIPEKNEREIADCENLLVRHTEQKAKAEEELQTAVASVRTKTQGLQETKDRLQSKLIGLKKIVDEANNKCKLAESELKIYLSTEQKEIEKLKNMKEAFEKASAALDEKKPLQDELSRTVPENEGRLNEINTKLQRLKKEEGQIISEVRPLRTKTQGLQETKDRLQSKLIGLKKIVDEANNKCKLAESELKIYLSTEQKEIEKLKNMKEAFEKASAALDEKKPLQDELSRTVPENEGRLNEINTKLQRLKKEEGQIISEVRPLRAQLEESRQAMSANTSRDRNEREIADCENLLVRHTEQKAKAEEELQTAVASVRTKTQGLQETKDRLQSKLIGLKKIVDEANNKCKLAESELKIYLSTEQKEIEKLKNMKEAFEKASAALDEKKPLQDELSRTVPENEGRLNEINTKLQRLKKEEGQIISEVRPLRAQLEESRQAMSANTSRDRVLNALMNEKRQGRMPGIFGRLGDLGGIDNKYDVAISTCCGALDNIVVDTVETAQACVEHLKQHDIGRATFIALDKQEHLKQTYERRLQFPENAPRLFDLVNVKDPRVLPAFYYALRDTLVANDLEQASRIAYGHTRYRVVTLKGDVIEIAGTMSGGGKTTMRGRMSSSVQQDTSEQDPRVMQANEEKLARLERRLVEIRNEQSELEETLSSLQRTVREGKTTLNKLNIELKSLIEQVPVMKNQIKQQEAKVASSRVDPQQKANLEATVEAATEKLNNAKEDAGEVEEQVQEVDTQISAVAGGKVKDLQKTVTELTKKIDKINSEITKLKVAINTSKRNAKKSKDKIQQMEADLKETEKNLETLNNQKKQLTLESSQLQKDLEEVDDQISEGTDEFSELKQEIQKLQSKENKVKAERLESNNLVTKMEKTIHDCQGKTPMWEKELKSLKLEDPGIEGIPGIEPIVPLKRHTPEELEDAEVEELRNRLTAQKNRIGDKKPNLQAIQDYKAKEELYLRRAAELDEITTRRNEMRALYDELRKKRTTDFLRGFNTITAKLKEMYQMITLGGDAELELVDSLDPFTEGIVFSVRPPNKSWKNISNLSGGEKTLSSLALVFALHYYKPTPLYVMDEIDAALDFKNVSIVANYIKERTKNAQFIIISLRYNMFEVSNRLVGIYKTEDCTKSVTIENKIPDPLPNDIAV</sequence>
<keyword evidence="6" id="KW-0498">Mitosis</keyword>
<evidence type="ECO:0000256" key="5">
    <source>
        <dbReference type="ARBA" id="ARBA00022741"/>
    </source>
</evidence>
<evidence type="ECO:0000256" key="9">
    <source>
        <dbReference type="ARBA" id="ARBA00023067"/>
    </source>
</evidence>
<feature type="region of interest" description="Disordered" evidence="13">
    <location>
        <begin position="1021"/>
        <end position="1044"/>
    </location>
</feature>
<dbReference type="FunFam" id="3.40.50.300:FF:000585">
    <property type="entry name" value="Structural maintenance of chromosomes 4"/>
    <property type="match status" value="1"/>
</dbReference>
<evidence type="ECO:0000256" key="1">
    <source>
        <dbReference type="ARBA" id="ARBA00004123"/>
    </source>
</evidence>
<evidence type="ECO:0000256" key="6">
    <source>
        <dbReference type="ARBA" id="ARBA00022776"/>
    </source>
</evidence>
<evidence type="ECO:0000259" key="14">
    <source>
        <dbReference type="SMART" id="SM00968"/>
    </source>
</evidence>
<dbReference type="GO" id="GO:0000796">
    <property type="term" value="C:condensin complex"/>
    <property type="evidence" value="ECO:0007669"/>
    <property type="project" value="TreeGrafter"/>
</dbReference>
<dbReference type="EMBL" id="KZ150026">
    <property type="protein sequence ID" value="PZC74803.1"/>
    <property type="molecule type" value="Genomic_DNA"/>
</dbReference>
<keyword evidence="5" id="KW-0547">Nucleotide-binding</keyword>
<dbReference type="InterPro" id="IPR027417">
    <property type="entry name" value="P-loop_NTPase"/>
</dbReference>
<keyword evidence="4" id="KW-0132">Cell division</keyword>
<evidence type="ECO:0000256" key="11">
    <source>
        <dbReference type="ARBA" id="ARBA00023306"/>
    </source>
</evidence>
<evidence type="ECO:0000313" key="16">
    <source>
        <dbReference type="Proteomes" id="UP000249218"/>
    </source>
</evidence>
<dbReference type="PIRSF" id="PIRSF005719">
    <property type="entry name" value="SMC"/>
    <property type="match status" value="1"/>
</dbReference>
<evidence type="ECO:0000256" key="8">
    <source>
        <dbReference type="ARBA" id="ARBA00023054"/>
    </source>
</evidence>
<proteinExistence type="inferred from homology"/>
<organism evidence="15 16">
    <name type="scientific">Helicoverpa armigera</name>
    <name type="common">Cotton bollworm</name>
    <name type="synonym">Heliothis armigera</name>
    <dbReference type="NCBI Taxonomy" id="29058"/>
    <lineage>
        <taxon>Eukaryota</taxon>
        <taxon>Metazoa</taxon>
        <taxon>Ecdysozoa</taxon>
        <taxon>Arthropoda</taxon>
        <taxon>Hexapoda</taxon>
        <taxon>Insecta</taxon>
        <taxon>Pterygota</taxon>
        <taxon>Neoptera</taxon>
        <taxon>Endopterygota</taxon>
        <taxon>Lepidoptera</taxon>
        <taxon>Glossata</taxon>
        <taxon>Ditrysia</taxon>
        <taxon>Noctuoidea</taxon>
        <taxon>Noctuidae</taxon>
        <taxon>Heliothinae</taxon>
        <taxon>Helicoverpa</taxon>
    </lineage>
</organism>
<keyword evidence="8 12" id="KW-0175">Coiled coil</keyword>
<dbReference type="InterPro" id="IPR003395">
    <property type="entry name" value="RecF/RecN/SMC_N"/>
</dbReference>
<dbReference type="FunFam" id="3.40.50.300:FF:000481">
    <property type="entry name" value="Structural maintenance of chromosomes 4"/>
    <property type="match status" value="1"/>
</dbReference>
<feature type="coiled-coil region" evidence="12">
    <location>
        <begin position="257"/>
        <end position="284"/>
    </location>
</feature>
<dbReference type="GO" id="GO:0051301">
    <property type="term" value="P:cell division"/>
    <property type="evidence" value="ECO:0007669"/>
    <property type="project" value="UniProtKB-KW"/>
</dbReference>
<feature type="domain" description="SMC hinge" evidence="14">
    <location>
        <begin position="879"/>
        <end position="995"/>
    </location>
</feature>
<name>A0A2W1BSV1_HELAM</name>
<dbReference type="PANTHER" id="PTHR18937">
    <property type="entry name" value="STRUCTURAL MAINTENANCE OF CHROMOSOMES SMC FAMILY MEMBER"/>
    <property type="match status" value="1"/>
</dbReference>
<dbReference type="SMART" id="SM00968">
    <property type="entry name" value="SMC_hinge"/>
    <property type="match status" value="1"/>
</dbReference>
<accession>A0A2W1BSV1</accession>
<dbReference type="SUPFAM" id="SSF52540">
    <property type="entry name" value="P-loop containing nucleoside triphosphate hydrolases"/>
    <property type="match status" value="1"/>
</dbReference>
<keyword evidence="10" id="KW-0539">Nucleus</keyword>
<dbReference type="InterPro" id="IPR010935">
    <property type="entry name" value="SMC_hinge"/>
</dbReference>
<dbReference type="FunFam" id="1.20.1060.20:FF:000003">
    <property type="entry name" value="Structural maintenance of chromosomes 4"/>
    <property type="match status" value="1"/>
</dbReference>
<gene>
    <name evidence="15" type="primary">HaOG207146</name>
    <name evidence="15" type="ORF">B5X24_HaOG207146</name>
</gene>
<dbReference type="Pfam" id="PF02463">
    <property type="entry name" value="SMC_N"/>
    <property type="match status" value="2"/>
</dbReference>
<dbReference type="Pfam" id="PF06470">
    <property type="entry name" value="SMC_hinge"/>
    <property type="match status" value="1"/>
</dbReference>
<dbReference type="Gene3D" id="3.40.50.300">
    <property type="entry name" value="P-loop containing nucleotide triphosphate hydrolases"/>
    <property type="match status" value="2"/>
</dbReference>
<dbReference type="Gene3D" id="3.30.70.1620">
    <property type="match status" value="1"/>
</dbReference>
<evidence type="ECO:0000256" key="7">
    <source>
        <dbReference type="ARBA" id="ARBA00022840"/>
    </source>
</evidence>
<dbReference type="PANTHER" id="PTHR18937:SF172">
    <property type="entry name" value="STRUCTURAL MAINTENANCE OF CHROMOSOMES PROTEIN"/>
    <property type="match status" value="1"/>
</dbReference>
<dbReference type="Gene3D" id="1.10.287.1490">
    <property type="match status" value="1"/>
</dbReference>
<keyword evidence="16" id="KW-1185">Reference proteome</keyword>
<dbReference type="InterPro" id="IPR024704">
    <property type="entry name" value="SMC"/>
</dbReference>
<dbReference type="SUPFAM" id="SSF75553">
    <property type="entry name" value="Smc hinge domain"/>
    <property type="match status" value="1"/>
</dbReference>
<evidence type="ECO:0000256" key="3">
    <source>
        <dbReference type="ARBA" id="ARBA00018693"/>
    </source>
</evidence>
<dbReference type="Gene3D" id="1.20.1060.20">
    <property type="match status" value="1"/>
</dbReference>
<evidence type="ECO:0000256" key="13">
    <source>
        <dbReference type="SAM" id="MobiDB-lite"/>
    </source>
</evidence>
<dbReference type="GO" id="GO:0016887">
    <property type="term" value="F:ATP hydrolysis activity"/>
    <property type="evidence" value="ECO:0007669"/>
    <property type="project" value="InterPro"/>
</dbReference>
<keyword evidence="9" id="KW-0226">DNA condensation</keyword>
<protein>
    <recommendedName>
        <fullName evidence="3">Structural maintenance of chromosomes protein 4</fullName>
    </recommendedName>
</protein>
<dbReference type="GO" id="GO:0007076">
    <property type="term" value="P:mitotic chromosome condensation"/>
    <property type="evidence" value="ECO:0007669"/>
    <property type="project" value="TreeGrafter"/>
</dbReference>
<feature type="region of interest" description="Disordered" evidence="13">
    <location>
        <begin position="1"/>
        <end position="32"/>
    </location>
</feature>
<reference evidence="15 16" key="1">
    <citation type="journal article" date="2017" name="BMC Biol.">
        <title>Genomic innovations, transcriptional plasticity and gene loss underlying the evolution and divergence of two highly polyphagous and invasive Helicoverpa pest species.</title>
        <authorList>
            <person name="Pearce S.L."/>
            <person name="Clarke D.F."/>
            <person name="East P.D."/>
            <person name="Elfekih S."/>
            <person name="Gordon K.H."/>
            <person name="Jermiin L.S."/>
            <person name="McGaughran A."/>
            <person name="Oakeshott J.G."/>
            <person name="Papanikolaou A."/>
            <person name="Perera O.P."/>
            <person name="Rane R.V."/>
            <person name="Richards S."/>
            <person name="Tay W.T."/>
            <person name="Walsh T.K."/>
            <person name="Anderson A."/>
            <person name="Anderson C.J."/>
            <person name="Asgari S."/>
            <person name="Board P.G."/>
            <person name="Bretschneider A."/>
            <person name="Campbell P.M."/>
            <person name="Chertemps T."/>
            <person name="Christeller J.T."/>
            <person name="Coppin C.W."/>
            <person name="Downes S.J."/>
            <person name="Duan G."/>
            <person name="Farnsworth C.A."/>
            <person name="Good R.T."/>
            <person name="Han L.B."/>
            <person name="Han Y.C."/>
            <person name="Hatje K."/>
            <person name="Horne I."/>
            <person name="Huang Y.P."/>
            <person name="Hughes D.S."/>
            <person name="Jacquin-Joly E."/>
            <person name="James W."/>
            <person name="Jhangiani S."/>
            <person name="Kollmar M."/>
            <person name="Kuwar S.S."/>
            <person name="Li S."/>
            <person name="Liu N.Y."/>
            <person name="Maibeche M.T."/>
            <person name="Miller J.R."/>
            <person name="Montagne N."/>
            <person name="Perry T."/>
            <person name="Qu J."/>
            <person name="Song S.V."/>
            <person name="Sutton G.G."/>
            <person name="Vogel H."/>
            <person name="Walenz B.P."/>
            <person name="Xu W."/>
            <person name="Zhang H.J."/>
            <person name="Zou Z."/>
            <person name="Batterham P."/>
            <person name="Edwards O.R."/>
            <person name="Feyereisen R."/>
            <person name="Gibbs R.A."/>
            <person name="Heckel D.G."/>
            <person name="McGrath A."/>
            <person name="Robin C."/>
            <person name="Scherer S.E."/>
            <person name="Worley K.C."/>
            <person name="Wu Y.D."/>
        </authorList>
    </citation>
    <scope>NUCLEOTIDE SEQUENCE [LARGE SCALE GENOMIC DNA]</scope>
    <source>
        <strain evidence="15">Harm_GR_Male_#8</strain>
        <tissue evidence="15">Whole organism</tissue>
    </source>
</reference>
<dbReference type="GO" id="GO:0005634">
    <property type="term" value="C:nucleus"/>
    <property type="evidence" value="ECO:0007669"/>
    <property type="project" value="UniProtKB-SubCell"/>
</dbReference>
<keyword evidence="7" id="KW-0067">ATP-binding</keyword>
<keyword evidence="11" id="KW-0131">Cell cycle</keyword>
<evidence type="ECO:0000256" key="4">
    <source>
        <dbReference type="ARBA" id="ARBA00022618"/>
    </source>
</evidence>
<feature type="coiled-coil region" evidence="12">
    <location>
        <begin position="317"/>
        <end position="386"/>
    </location>
</feature>
<comment type="subcellular location">
    <subcellularLocation>
        <location evidence="1">Nucleus</location>
    </subcellularLocation>
</comment>
<dbReference type="Proteomes" id="UP000249218">
    <property type="component" value="Unassembled WGS sequence"/>
</dbReference>
<feature type="coiled-coil region" evidence="12">
    <location>
        <begin position="429"/>
        <end position="841"/>
    </location>
</feature>
<evidence type="ECO:0000313" key="15">
    <source>
        <dbReference type="EMBL" id="PZC74803.1"/>
    </source>
</evidence>
<evidence type="ECO:0000256" key="2">
    <source>
        <dbReference type="ARBA" id="ARBA00006005"/>
    </source>
</evidence>
<evidence type="ECO:0000256" key="10">
    <source>
        <dbReference type="ARBA" id="ARBA00023242"/>
    </source>
</evidence>
<comment type="similarity">
    <text evidence="2">Belongs to the SMC family. SMC4 subfamily.</text>
</comment>